<evidence type="ECO:0000313" key="1">
    <source>
        <dbReference type="EMBL" id="KKN93793.1"/>
    </source>
</evidence>
<comment type="caution">
    <text evidence="1">The sequence shown here is derived from an EMBL/GenBank/DDBJ whole genome shotgun (WGS) entry which is preliminary data.</text>
</comment>
<gene>
    <name evidence="1" type="ORF">LCGC14_0196260</name>
</gene>
<organism evidence="1">
    <name type="scientific">marine sediment metagenome</name>
    <dbReference type="NCBI Taxonomy" id="412755"/>
    <lineage>
        <taxon>unclassified sequences</taxon>
        <taxon>metagenomes</taxon>
        <taxon>ecological metagenomes</taxon>
    </lineage>
</organism>
<dbReference type="EMBL" id="LAZR01000084">
    <property type="protein sequence ID" value="KKN93793.1"/>
    <property type="molecule type" value="Genomic_DNA"/>
</dbReference>
<reference evidence="1" key="1">
    <citation type="journal article" date="2015" name="Nature">
        <title>Complex archaea that bridge the gap between prokaryotes and eukaryotes.</title>
        <authorList>
            <person name="Spang A."/>
            <person name="Saw J.H."/>
            <person name="Jorgensen S.L."/>
            <person name="Zaremba-Niedzwiedzka K."/>
            <person name="Martijn J."/>
            <person name="Lind A.E."/>
            <person name="van Eijk R."/>
            <person name="Schleper C."/>
            <person name="Guy L."/>
            <person name="Ettema T.J."/>
        </authorList>
    </citation>
    <scope>NUCLEOTIDE SEQUENCE</scope>
</reference>
<name>A0A0F9XNL8_9ZZZZ</name>
<dbReference type="AlphaFoldDB" id="A0A0F9XNL8"/>
<protein>
    <submittedName>
        <fullName evidence="1">Uncharacterized protein</fullName>
    </submittedName>
</protein>
<proteinExistence type="predicted"/>
<accession>A0A0F9XNL8</accession>
<sequence>MERQDVPLGTHKIGNLLFSKTSRMELGDPCYEGDKVQTNFVRGNYHCFINVVEIDDWGKRVQRMWVEHEDHINKPKKWHSTETMLGVDAGLMSINTDGYQTYDTFLPKLEKAEKEQNPFAQIIDKRHFVSSSGYGDGNYPVAVSRENGDIGLIAALGIVFIYNETHPYLTEEKFVAEHEMNV</sequence>